<gene>
    <name evidence="6" type="ORF">S06H3_23806</name>
</gene>
<comment type="subcellular location">
    <subcellularLocation>
        <location evidence="1">Membrane</location>
        <topology evidence="1">Multi-pass membrane protein</topology>
    </subcellularLocation>
</comment>
<dbReference type="GO" id="GO:0046873">
    <property type="term" value="F:metal ion transmembrane transporter activity"/>
    <property type="evidence" value="ECO:0007669"/>
    <property type="project" value="InterPro"/>
</dbReference>
<evidence type="ECO:0000256" key="5">
    <source>
        <dbReference type="SAM" id="Phobius"/>
    </source>
</evidence>
<dbReference type="AlphaFoldDB" id="X1MWT6"/>
<feature type="non-terminal residue" evidence="6">
    <location>
        <position position="66"/>
    </location>
</feature>
<comment type="caution">
    <text evidence="6">The sequence shown here is derived from an EMBL/GenBank/DDBJ whole genome shotgun (WGS) entry which is preliminary data.</text>
</comment>
<keyword evidence="3 5" id="KW-1133">Transmembrane helix</keyword>
<proteinExistence type="predicted"/>
<evidence type="ECO:0000256" key="4">
    <source>
        <dbReference type="ARBA" id="ARBA00023136"/>
    </source>
</evidence>
<evidence type="ECO:0000256" key="3">
    <source>
        <dbReference type="ARBA" id="ARBA00022989"/>
    </source>
</evidence>
<sequence>MLLCFIIVFFMVKPSISAIVSGLVPRTPTDPGALRLIAAMTGTTVSAAVFIIRSTVVAEKGWTVKN</sequence>
<dbReference type="EMBL" id="BARV01013035">
    <property type="protein sequence ID" value="GAI10839.1"/>
    <property type="molecule type" value="Genomic_DNA"/>
</dbReference>
<evidence type="ECO:0000256" key="2">
    <source>
        <dbReference type="ARBA" id="ARBA00022692"/>
    </source>
</evidence>
<dbReference type="GO" id="GO:0016020">
    <property type="term" value="C:membrane"/>
    <property type="evidence" value="ECO:0007669"/>
    <property type="project" value="UniProtKB-SubCell"/>
</dbReference>
<dbReference type="Pfam" id="PF01566">
    <property type="entry name" value="Nramp"/>
    <property type="match status" value="1"/>
</dbReference>
<accession>X1MWT6</accession>
<dbReference type="InterPro" id="IPR001046">
    <property type="entry name" value="NRAMP_fam"/>
</dbReference>
<keyword evidence="4 5" id="KW-0472">Membrane</keyword>
<feature type="transmembrane region" description="Helical" evidence="5">
    <location>
        <begin position="33"/>
        <end position="52"/>
    </location>
</feature>
<keyword evidence="2 5" id="KW-0812">Transmembrane</keyword>
<reference evidence="6" key="1">
    <citation type="journal article" date="2014" name="Front. Microbiol.">
        <title>High frequency of phylogenetically diverse reductive dehalogenase-homologous genes in deep subseafloor sedimentary metagenomes.</title>
        <authorList>
            <person name="Kawai M."/>
            <person name="Futagami T."/>
            <person name="Toyoda A."/>
            <person name="Takaki Y."/>
            <person name="Nishi S."/>
            <person name="Hori S."/>
            <person name="Arai W."/>
            <person name="Tsubouchi T."/>
            <person name="Morono Y."/>
            <person name="Uchiyama I."/>
            <person name="Ito T."/>
            <person name="Fujiyama A."/>
            <person name="Inagaki F."/>
            <person name="Takami H."/>
        </authorList>
    </citation>
    <scope>NUCLEOTIDE SEQUENCE</scope>
    <source>
        <strain evidence="6">Expedition CK06-06</strain>
    </source>
</reference>
<organism evidence="6">
    <name type="scientific">marine sediment metagenome</name>
    <dbReference type="NCBI Taxonomy" id="412755"/>
    <lineage>
        <taxon>unclassified sequences</taxon>
        <taxon>metagenomes</taxon>
        <taxon>ecological metagenomes</taxon>
    </lineage>
</organism>
<protein>
    <submittedName>
        <fullName evidence="6">Uncharacterized protein</fullName>
    </submittedName>
</protein>
<evidence type="ECO:0000313" key="6">
    <source>
        <dbReference type="EMBL" id="GAI10839.1"/>
    </source>
</evidence>
<evidence type="ECO:0000256" key="1">
    <source>
        <dbReference type="ARBA" id="ARBA00004141"/>
    </source>
</evidence>
<name>X1MWT6_9ZZZZ</name>